<proteinExistence type="predicted"/>
<evidence type="ECO:0000256" key="1">
    <source>
        <dbReference type="SAM" id="SignalP"/>
    </source>
</evidence>
<reference evidence="3" key="1">
    <citation type="submission" date="2019-10" db="EMBL/GenBank/DDBJ databases">
        <title>Lacipirellula parvula gen. nov., sp. nov., representing a lineage of planctomycetes widespread in freshwater anoxic habitats, and description of the family Lacipirellulaceae.</title>
        <authorList>
            <person name="Dedysh S.N."/>
            <person name="Kulichevskaya I.S."/>
            <person name="Beletsky A.V."/>
            <person name="Rakitin A.L."/>
            <person name="Mardanov A.V."/>
            <person name="Ivanova A.A."/>
            <person name="Saltykova V.X."/>
            <person name="Rijpstra W.I.C."/>
            <person name="Sinninghe Damste J.S."/>
            <person name="Ravin N.V."/>
        </authorList>
    </citation>
    <scope>NUCLEOTIDE SEQUENCE [LARGE SCALE GENOMIC DNA]</scope>
    <source>
        <strain evidence="3">PX69</strain>
    </source>
</reference>
<gene>
    <name evidence="2" type="ORF">PLANPX_5860</name>
</gene>
<keyword evidence="3" id="KW-1185">Reference proteome</keyword>
<organism evidence="2 3">
    <name type="scientific">Lacipirellula parvula</name>
    <dbReference type="NCBI Taxonomy" id="2650471"/>
    <lineage>
        <taxon>Bacteria</taxon>
        <taxon>Pseudomonadati</taxon>
        <taxon>Planctomycetota</taxon>
        <taxon>Planctomycetia</taxon>
        <taxon>Pirellulales</taxon>
        <taxon>Lacipirellulaceae</taxon>
        <taxon>Lacipirellula</taxon>
    </lineage>
</organism>
<accession>A0A5K7XIG5</accession>
<feature type="signal peptide" evidence="1">
    <location>
        <begin position="1"/>
        <end position="29"/>
    </location>
</feature>
<dbReference type="AlphaFoldDB" id="A0A5K7XIG5"/>
<dbReference type="EMBL" id="AP021861">
    <property type="protein sequence ID" value="BBO36248.1"/>
    <property type="molecule type" value="Genomic_DNA"/>
</dbReference>
<evidence type="ECO:0000313" key="3">
    <source>
        <dbReference type="Proteomes" id="UP000326837"/>
    </source>
</evidence>
<dbReference type="KEGG" id="lpav:PLANPX_5860"/>
<keyword evidence="1" id="KW-0732">Signal</keyword>
<evidence type="ECO:0008006" key="4">
    <source>
        <dbReference type="Google" id="ProtNLM"/>
    </source>
</evidence>
<sequence>MNATRSNRIWLAGTIGLLLALGSAPAARAVDKSWNAADSDSWSNAARWTPAGAPGAADVVRLGNLPGVVNHTVFLNQDATIAGLQISNGMALQNEGHVMIVAGDTTLSGDNTRLNVEDAGFGTDYFTHDLIIGAESNVWLQNGIIGVSEDLIVNGQIRGLFNDNGGVQLSGTGTTLTNNGLVAAGAGVINCIQTNDGAFDLDGQTGNGEILVSGSDVARLSFSGGAITDAFSGLITLGPYARLNMSVGTWTADASSFIDVFGQLGNQGPAERAVISGDRVTLAGGIDVGGWTATLEVAADATLAPTANVVVGEDDRLIFLGDTSVEGGTFNTNGIGEHGGQVNFNGATEWAGTITVNGRAQQNGDASVTSPTVVNAGLFDFSGEDNHTNWNIAAPFVINAVTTKTEPFDFFEGEMTISGGFLGKLTMNLGGGTQFGWSMNGVLNLSGNPVLFVNRIDGAHFVMNGQMNVDATKVEIGANVFFWPDAQLNFASAASQLRLRGESHFLSGAEINGAGTIINGLGGEMCIHHTVVFDAAGLENHGRLKFRGIEPDLAALVAVNRFVNDDDGTLQVRVGGDALGESYDHLLVTDGAATLDGLLEVLLFDASGVPFAPQIGDAFPIITALGGVAGTFDNAPVSHRDGLAYHWAVDYSPYQVSLRLEAITVPEPATMFLAITAAATLAMHRRRRKR</sequence>
<dbReference type="RefSeq" id="WP_152101449.1">
    <property type="nucleotide sequence ID" value="NZ_AP021861.1"/>
</dbReference>
<protein>
    <recommendedName>
        <fullName evidence="4">PEP-CTERM protein-sorting domain-containing protein</fullName>
    </recommendedName>
</protein>
<dbReference type="Proteomes" id="UP000326837">
    <property type="component" value="Chromosome"/>
</dbReference>
<name>A0A5K7XIG5_9BACT</name>
<evidence type="ECO:0000313" key="2">
    <source>
        <dbReference type="EMBL" id="BBO36248.1"/>
    </source>
</evidence>
<feature type="chain" id="PRO_5024932553" description="PEP-CTERM protein-sorting domain-containing protein" evidence="1">
    <location>
        <begin position="30"/>
        <end position="690"/>
    </location>
</feature>